<evidence type="ECO:0000256" key="1">
    <source>
        <dbReference type="ARBA" id="ARBA00004651"/>
    </source>
</evidence>
<keyword evidence="5 6" id="KW-0472">Membrane</keyword>
<dbReference type="Proteomes" id="UP000078492">
    <property type="component" value="Unassembled WGS sequence"/>
</dbReference>
<keyword evidence="3 6" id="KW-0812">Transmembrane</keyword>
<gene>
    <name evidence="7" type="ORF">ALC57_01841</name>
</gene>
<dbReference type="InterPro" id="IPR013604">
    <property type="entry name" value="7TM_chemorcpt"/>
</dbReference>
<evidence type="ECO:0000256" key="5">
    <source>
        <dbReference type="ARBA" id="ARBA00023136"/>
    </source>
</evidence>
<evidence type="ECO:0000256" key="6">
    <source>
        <dbReference type="RuleBase" id="RU363108"/>
    </source>
</evidence>
<dbReference type="AlphaFoldDB" id="A0A195ELS5"/>
<comment type="subcellular location">
    <subcellularLocation>
        <location evidence="1 6">Cell membrane</location>
        <topology evidence="1 6">Multi-pass membrane protein</topology>
    </subcellularLocation>
</comment>
<evidence type="ECO:0000256" key="2">
    <source>
        <dbReference type="ARBA" id="ARBA00022475"/>
    </source>
</evidence>
<organism evidence="7 8">
    <name type="scientific">Trachymyrmex cornetzi</name>
    <dbReference type="NCBI Taxonomy" id="471704"/>
    <lineage>
        <taxon>Eukaryota</taxon>
        <taxon>Metazoa</taxon>
        <taxon>Ecdysozoa</taxon>
        <taxon>Arthropoda</taxon>
        <taxon>Hexapoda</taxon>
        <taxon>Insecta</taxon>
        <taxon>Pterygota</taxon>
        <taxon>Neoptera</taxon>
        <taxon>Endopterygota</taxon>
        <taxon>Hymenoptera</taxon>
        <taxon>Apocrita</taxon>
        <taxon>Aculeata</taxon>
        <taxon>Formicoidea</taxon>
        <taxon>Formicidae</taxon>
        <taxon>Myrmicinae</taxon>
        <taxon>Trachymyrmex</taxon>
    </lineage>
</organism>
<protein>
    <recommendedName>
        <fullName evidence="6">Gustatory receptor</fullName>
    </recommendedName>
</protein>
<evidence type="ECO:0000256" key="3">
    <source>
        <dbReference type="ARBA" id="ARBA00022692"/>
    </source>
</evidence>
<proteinExistence type="inferred from homology"/>
<evidence type="ECO:0000313" key="7">
    <source>
        <dbReference type="EMBL" id="KYN28877.1"/>
    </source>
</evidence>
<dbReference type="EMBL" id="KQ978739">
    <property type="protein sequence ID" value="KYN28877.1"/>
    <property type="molecule type" value="Genomic_DNA"/>
</dbReference>
<dbReference type="GO" id="GO:0007165">
    <property type="term" value="P:signal transduction"/>
    <property type="evidence" value="ECO:0007669"/>
    <property type="project" value="UniProtKB-KW"/>
</dbReference>
<keyword evidence="2 6" id="KW-1003">Cell membrane</keyword>
<dbReference type="Pfam" id="PF08395">
    <property type="entry name" value="7tm_7"/>
    <property type="match status" value="1"/>
</dbReference>
<comment type="caution">
    <text evidence="6">Lacks conserved residue(s) required for the propagation of feature annotation.</text>
</comment>
<feature type="transmembrane region" description="Helical" evidence="6">
    <location>
        <begin position="220"/>
        <end position="238"/>
    </location>
</feature>
<dbReference type="GO" id="GO:0005886">
    <property type="term" value="C:plasma membrane"/>
    <property type="evidence" value="ECO:0007669"/>
    <property type="project" value="UniProtKB-SubCell"/>
</dbReference>
<keyword evidence="8" id="KW-1185">Reference proteome</keyword>
<sequence>TFNRHLHSELRKISRETDCIFGTQMTLEMGCYFACIAAILRQIFCLAYNKNYGIINNEILYVTVLIVWLFIYIFRLLLINYVCERANATGNFINKLSYLTYDTEIYENILQFSLQIVQSPLRFYGLGLFQFGFKFLYGKLRNCLKKLDVVDDTLRKLGTITDYQKLNKRTMWTVLGWSIIVSLLNYCDYIRWRDMHDSLTSIYATLMLNYCPDINIIDDLIFANILGLVNLFIIYLGLKFDQINKHLHKLTTENICGIKRAWESPIHLHLELQKISREINSIFEIQMTWKMVCYFGFIAEFFRELFTAIFIRCYVTNKRILVVTIIILWLSWYISRIVLINYMCETVSAKVSILYIQIQTFIIICFQ</sequence>
<accession>A0A195ELS5</accession>
<feature type="transmembrane region" description="Helical" evidence="6">
    <location>
        <begin position="320"/>
        <end position="343"/>
    </location>
</feature>
<keyword evidence="4 6" id="KW-1133">Transmembrane helix</keyword>
<keyword evidence="6" id="KW-0675">Receptor</keyword>
<feature type="transmembrane region" description="Helical" evidence="6">
    <location>
        <begin position="20"/>
        <end position="39"/>
    </location>
</feature>
<feature type="transmembrane region" description="Helical" evidence="6">
    <location>
        <begin position="59"/>
        <end position="78"/>
    </location>
</feature>
<comment type="function">
    <text evidence="6">Gustatory receptor which mediates acceptance or avoidance behavior, depending on its substrates.</text>
</comment>
<reference evidence="7 8" key="1">
    <citation type="submission" date="2015-09" db="EMBL/GenBank/DDBJ databases">
        <title>Trachymyrmex cornetzi WGS genome.</title>
        <authorList>
            <person name="Nygaard S."/>
            <person name="Hu H."/>
            <person name="Boomsma J."/>
            <person name="Zhang G."/>
        </authorList>
    </citation>
    <scope>NUCLEOTIDE SEQUENCE [LARGE SCALE GENOMIC DNA]</scope>
    <source>
        <strain evidence="7">Tcor2-1</strain>
        <tissue evidence="7">Whole body</tissue>
    </source>
</reference>
<comment type="similarity">
    <text evidence="6">Belongs to the insect chemoreceptor superfamily. Gustatory receptor (GR) family.</text>
</comment>
<dbReference type="GO" id="GO:0050909">
    <property type="term" value="P:sensory perception of taste"/>
    <property type="evidence" value="ECO:0007669"/>
    <property type="project" value="InterPro"/>
</dbReference>
<evidence type="ECO:0000256" key="4">
    <source>
        <dbReference type="ARBA" id="ARBA00022989"/>
    </source>
</evidence>
<feature type="non-terminal residue" evidence="7">
    <location>
        <position position="1"/>
    </location>
</feature>
<evidence type="ECO:0000313" key="8">
    <source>
        <dbReference type="Proteomes" id="UP000078492"/>
    </source>
</evidence>
<name>A0A195ELS5_9HYME</name>
<feature type="transmembrane region" description="Helical" evidence="6">
    <location>
        <begin position="174"/>
        <end position="192"/>
    </location>
</feature>
<keyword evidence="6" id="KW-0807">Transducer</keyword>